<dbReference type="InterPro" id="IPR055762">
    <property type="entry name" value="DUF7338"/>
</dbReference>
<proteinExistence type="predicted"/>
<dbReference type="STRING" id="1123243.SAMN02745190_00906"/>
<accession>A0A1M4V7D9</accession>
<keyword evidence="2" id="KW-1185">Reference proteome</keyword>
<dbReference type="Pfam" id="PF24027">
    <property type="entry name" value="DUF7338"/>
    <property type="match status" value="1"/>
</dbReference>
<dbReference type="AlphaFoldDB" id="A0A1M4V7D9"/>
<name>A0A1M4V7D9_9FIRM</name>
<dbReference type="OrthoDB" id="8942901at2"/>
<evidence type="ECO:0000313" key="2">
    <source>
        <dbReference type="Proteomes" id="UP000184404"/>
    </source>
</evidence>
<organism evidence="1 2">
    <name type="scientific">Schwartzia succinivorans DSM 10502</name>
    <dbReference type="NCBI Taxonomy" id="1123243"/>
    <lineage>
        <taxon>Bacteria</taxon>
        <taxon>Bacillati</taxon>
        <taxon>Bacillota</taxon>
        <taxon>Negativicutes</taxon>
        <taxon>Selenomonadales</taxon>
        <taxon>Selenomonadaceae</taxon>
        <taxon>Schwartzia</taxon>
    </lineage>
</organism>
<dbReference type="EMBL" id="FQUG01000003">
    <property type="protein sequence ID" value="SHE64810.1"/>
    <property type="molecule type" value="Genomic_DNA"/>
</dbReference>
<dbReference type="Proteomes" id="UP000184404">
    <property type="component" value="Unassembled WGS sequence"/>
</dbReference>
<gene>
    <name evidence="1" type="ORF">SAMN02745190_00906</name>
</gene>
<evidence type="ECO:0000313" key="1">
    <source>
        <dbReference type="EMBL" id="SHE64810.1"/>
    </source>
</evidence>
<reference evidence="1 2" key="1">
    <citation type="submission" date="2016-11" db="EMBL/GenBank/DDBJ databases">
        <authorList>
            <person name="Jaros S."/>
            <person name="Januszkiewicz K."/>
            <person name="Wedrychowicz H."/>
        </authorList>
    </citation>
    <scope>NUCLEOTIDE SEQUENCE [LARGE SCALE GENOMIC DNA]</scope>
    <source>
        <strain evidence="1 2">DSM 10502</strain>
    </source>
</reference>
<protein>
    <submittedName>
        <fullName evidence="1">Uncharacterized protein</fullName>
    </submittedName>
</protein>
<dbReference type="RefSeq" id="WP_144340502.1">
    <property type="nucleotide sequence ID" value="NZ_FQUG01000003.1"/>
</dbReference>
<sequence length="200" mass="23690">MIRWLILFPFALIITVLAYPLNPFIAPFADDDGELHGFLANFQTWDNSLNPSDITDIFPDWLSDFWPKHYTEVVIPLPEYNQSRWVTPCFDRDFGFVDSLRRYACRVLWLTRNSAYGFMFHKPFGVMSPSADLVEEGHWTYDLRNGKWFGVFAYKNSDKVFSVGRLTVYWNVYVGWKLATDKDRQSMYAMRPLSFKFEWN</sequence>